<dbReference type="RefSeq" id="WP_191767405.1">
    <property type="nucleotide sequence ID" value="NZ_JACSRA010000001.1"/>
</dbReference>
<reference evidence="2 3" key="1">
    <citation type="submission" date="2020-08" db="EMBL/GenBank/DDBJ databases">
        <title>A Genomic Blueprint of the Chicken Gut Microbiome.</title>
        <authorList>
            <person name="Gilroy R."/>
            <person name="Ravi A."/>
            <person name="Getino M."/>
            <person name="Pursley I."/>
            <person name="Horton D.L."/>
            <person name="Alikhan N.-F."/>
            <person name="Baker D."/>
            <person name="Gharbi K."/>
            <person name="Hall N."/>
            <person name="Watson M."/>
            <person name="Adriaenssens E.M."/>
            <person name="Foster-Nyarko E."/>
            <person name="Jarju S."/>
            <person name="Secka A."/>
            <person name="Antonio M."/>
            <person name="Oren A."/>
            <person name="Chaudhuri R."/>
            <person name="La Ragione R.M."/>
            <person name="Hildebrand F."/>
            <person name="Pallen M.J."/>
        </authorList>
    </citation>
    <scope>NUCLEOTIDE SEQUENCE [LARGE SCALE GENOMIC DNA]</scope>
    <source>
        <strain evidence="2 3">Sa3CVN1</strain>
    </source>
</reference>
<keyword evidence="3" id="KW-1185">Reference proteome</keyword>
<feature type="domain" description="HTH cro/C1-type" evidence="1">
    <location>
        <begin position="7"/>
        <end position="60"/>
    </location>
</feature>
<dbReference type="EMBL" id="JACSRA010000001">
    <property type="protein sequence ID" value="MBD7909738.1"/>
    <property type="molecule type" value="Genomic_DNA"/>
</dbReference>
<dbReference type="PROSITE" id="PS50943">
    <property type="entry name" value="HTH_CROC1"/>
    <property type="match status" value="1"/>
</dbReference>
<evidence type="ECO:0000313" key="2">
    <source>
        <dbReference type="EMBL" id="MBD7909738.1"/>
    </source>
</evidence>
<comment type="caution">
    <text evidence="2">The sequence shown here is derived from an EMBL/GenBank/DDBJ whole genome shotgun (WGS) entry which is preliminary data.</text>
</comment>
<evidence type="ECO:0000259" key="1">
    <source>
        <dbReference type="PROSITE" id="PS50943"/>
    </source>
</evidence>
<dbReference type="InterPro" id="IPR010982">
    <property type="entry name" value="Lambda_DNA-bd_dom_sf"/>
</dbReference>
<evidence type="ECO:0000313" key="3">
    <source>
        <dbReference type="Proteomes" id="UP000627781"/>
    </source>
</evidence>
<dbReference type="CDD" id="cd00093">
    <property type="entry name" value="HTH_XRE"/>
    <property type="match status" value="1"/>
</dbReference>
<organism evidence="2 3">
    <name type="scientific">Clostridium cibarium</name>
    <dbReference type="NCBI Taxonomy" id="2762247"/>
    <lineage>
        <taxon>Bacteria</taxon>
        <taxon>Bacillati</taxon>
        <taxon>Bacillota</taxon>
        <taxon>Clostridia</taxon>
        <taxon>Eubacteriales</taxon>
        <taxon>Clostridiaceae</taxon>
        <taxon>Clostridium</taxon>
    </lineage>
</organism>
<dbReference type="Gene3D" id="1.10.260.40">
    <property type="entry name" value="lambda repressor-like DNA-binding domains"/>
    <property type="match status" value="1"/>
</dbReference>
<dbReference type="SUPFAM" id="SSF47413">
    <property type="entry name" value="lambda repressor-like DNA-binding domains"/>
    <property type="match status" value="1"/>
</dbReference>
<accession>A0ABR8PNI5</accession>
<dbReference type="SMART" id="SM00530">
    <property type="entry name" value="HTH_XRE"/>
    <property type="match status" value="1"/>
</dbReference>
<gene>
    <name evidence="2" type="ORF">H9661_00080</name>
</gene>
<proteinExistence type="predicted"/>
<sequence>MTSRERILYLRALYGLNQTDVGVACGFTRNYISQLENGHFNMSQEQEIRIVNAIYKIGEAKKQGRLQDVLNDLKKQNKKNIE</sequence>
<dbReference type="Pfam" id="PF01381">
    <property type="entry name" value="HTH_3"/>
    <property type="match status" value="1"/>
</dbReference>
<dbReference type="InterPro" id="IPR001387">
    <property type="entry name" value="Cro/C1-type_HTH"/>
</dbReference>
<protein>
    <submittedName>
        <fullName evidence="2">Helix-turn-helix transcriptional regulator</fullName>
    </submittedName>
</protein>
<dbReference type="Proteomes" id="UP000627781">
    <property type="component" value="Unassembled WGS sequence"/>
</dbReference>
<name>A0ABR8PNI5_9CLOT</name>